<feature type="region of interest" description="Disordered" evidence="1">
    <location>
        <begin position="1"/>
        <end position="25"/>
    </location>
</feature>
<dbReference type="EMBL" id="JBHSIT010000014">
    <property type="protein sequence ID" value="MFC4912846.1"/>
    <property type="molecule type" value="Genomic_DNA"/>
</dbReference>
<name>A0ABV9UC70_9ACTN</name>
<dbReference type="Pfam" id="PF02575">
    <property type="entry name" value="YbaB_DNA_bd"/>
    <property type="match status" value="1"/>
</dbReference>
<dbReference type="Proteomes" id="UP001595872">
    <property type="component" value="Unassembled WGS sequence"/>
</dbReference>
<sequence length="131" mass="14388">MAKLGAVREEMAGLTGRGESPDGHVVVEATGEDPLARLTIDPRAMRMAAEDLAAAVTDAARRARADLDAQVSRITEREYGENPNPMDALRDKEAVQKQLKDMQAYMEQAGRNAQTMVDQIYRNLGMRQSGQ</sequence>
<evidence type="ECO:0000256" key="1">
    <source>
        <dbReference type="SAM" id="MobiDB-lite"/>
    </source>
</evidence>
<gene>
    <name evidence="2" type="ORF">ACFPCY_36490</name>
</gene>
<keyword evidence="3" id="KW-1185">Reference proteome</keyword>
<comment type="caution">
    <text evidence="2">The sequence shown here is derived from an EMBL/GenBank/DDBJ whole genome shotgun (WGS) entry which is preliminary data.</text>
</comment>
<protein>
    <submittedName>
        <fullName evidence="2">YbaB/EbfC family nucleoid-associated protein</fullName>
    </submittedName>
</protein>
<organism evidence="2 3">
    <name type="scientific">Actinomadura gamaensis</name>
    <dbReference type="NCBI Taxonomy" id="1763541"/>
    <lineage>
        <taxon>Bacteria</taxon>
        <taxon>Bacillati</taxon>
        <taxon>Actinomycetota</taxon>
        <taxon>Actinomycetes</taxon>
        <taxon>Streptosporangiales</taxon>
        <taxon>Thermomonosporaceae</taxon>
        <taxon>Actinomadura</taxon>
    </lineage>
</organism>
<dbReference type="InterPro" id="IPR036894">
    <property type="entry name" value="YbaB-like_sf"/>
</dbReference>
<evidence type="ECO:0000313" key="2">
    <source>
        <dbReference type="EMBL" id="MFC4912846.1"/>
    </source>
</evidence>
<evidence type="ECO:0000313" key="3">
    <source>
        <dbReference type="Proteomes" id="UP001595872"/>
    </source>
</evidence>
<feature type="compositionally biased region" description="Basic and acidic residues" evidence="1">
    <location>
        <begin position="1"/>
        <end position="11"/>
    </location>
</feature>
<dbReference type="SUPFAM" id="SSF82607">
    <property type="entry name" value="YbaB-like"/>
    <property type="match status" value="1"/>
</dbReference>
<dbReference type="RefSeq" id="WP_378263185.1">
    <property type="nucleotide sequence ID" value="NZ_JBHSIT010000014.1"/>
</dbReference>
<proteinExistence type="predicted"/>
<dbReference type="InterPro" id="IPR004401">
    <property type="entry name" value="YbaB/EbfC"/>
</dbReference>
<accession>A0ABV9UC70</accession>
<dbReference type="Gene3D" id="3.30.1310.10">
    <property type="entry name" value="Nucleoid-associated protein YbaB-like domain"/>
    <property type="match status" value="1"/>
</dbReference>
<reference evidence="3" key="1">
    <citation type="journal article" date="2019" name="Int. J. Syst. Evol. Microbiol.">
        <title>The Global Catalogue of Microorganisms (GCM) 10K type strain sequencing project: providing services to taxonomists for standard genome sequencing and annotation.</title>
        <authorList>
            <consortium name="The Broad Institute Genomics Platform"/>
            <consortium name="The Broad Institute Genome Sequencing Center for Infectious Disease"/>
            <person name="Wu L."/>
            <person name="Ma J."/>
        </authorList>
    </citation>
    <scope>NUCLEOTIDE SEQUENCE [LARGE SCALE GENOMIC DNA]</scope>
    <source>
        <strain evidence="3">KLKA75</strain>
    </source>
</reference>